<feature type="compositionally biased region" description="Polar residues" evidence="1">
    <location>
        <begin position="394"/>
        <end position="407"/>
    </location>
</feature>
<feature type="region of interest" description="Disordered" evidence="1">
    <location>
        <begin position="888"/>
        <end position="949"/>
    </location>
</feature>
<gene>
    <name evidence="3" type="ORF">I303_04398</name>
    <name evidence="4" type="ORF">I303_104624</name>
</gene>
<reference evidence="4" key="2">
    <citation type="submission" date="2013-07" db="EMBL/GenBank/DDBJ databases">
        <authorList>
            <consortium name="The Broad Institute Genome Sequencing Platform"/>
            <person name="Cuomo C."/>
            <person name="Litvintseva A."/>
            <person name="Chen Y."/>
            <person name="Heitman J."/>
            <person name="Sun S."/>
            <person name="Springer D."/>
            <person name="Dromer F."/>
            <person name="Young S.K."/>
            <person name="Zeng Q."/>
            <person name="Gargeya S."/>
            <person name="Fitzgerald M."/>
            <person name="Abouelleil A."/>
            <person name="Alvarado L."/>
            <person name="Berlin A.M."/>
            <person name="Chapman S.B."/>
            <person name="Dewar J."/>
            <person name="Goldberg J."/>
            <person name="Griggs A."/>
            <person name="Gujja S."/>
            <person name="Hansen M."/>
            <person name="Howarth C."/>
            <person name="Imamovic A."/>
            <person name="Larimer J."/>
            <person name="McCowan C."/>
            <person name="Murphy C."/>
            <person name="Pearson M."/>
            <person name="Priest M."/>
            <person name="Roberts A."/>
            <person name="Saif S."/>
            <person name="Shea T."/>
            <person name="Sykes S."/>
            <person name="Wortman J."/>
            <person name="Nusbaum C."/>
            <person name="Birren B."/>
        </authorList>
    </citation>
    <scope>NUCLEOTIDE SEQUENCE</scope>
    <source>
        <strain evidence="4">CBS 10117</strain>
    </source>
</reference>
<dbReference type="OrthoDB" id="272624at2759"/>
<dbReference type="Proteomes" id="UP000078595">
    <property type="component" value="Chromosome 5"/>
</dbReference>
<dbReference type="GO" id="GO:0070898">
    <property type="term" value="P:RNA polymerase III preinitiation complex assembly"/>
    <property type="evidence" value="ECO:0007669"/>
    <property type="project" value="TreeGrafter"/>
</dbReference>
<organism evidence="3">
    <name type="scientific">Kwoniella dejecticola CBS 10117</name>
    <dbReference type="NCBI Taxonomy" id="1296121"/>
    <lineage>
        <taxon>Eukaryota</taxon>
        <taxon>Fungi</taxon>
        <taxon>Dikarya</taxon>
        <taxon>Basidiomycota</taxon>
        <taxon>Agaricomycotina</taxon>
        <taxon>Tremellomycetes</taxon>
        <taxon>Tremellales</taxon>
        <taxon>Cryptococcaceae</taxon>
        <taxon>Kwoniella</taxon>
    </lineage>
</organism>
<evidence type="ECO:0000313" key="4">
    <source>
        <dbReference type="EMBL" id="WWC62036.1"/>
    </source>
</evidence>
<dbReference type="STRING" id="1296121.A0A1A6A4V3"/>
<dbReference type="AlphaFoldDB" id="A0A1A6A4V3"/>
<feature type="compositionally biased region" description="Polar residues" evidence="1">
    <location>
        <begin position="188"/>
        <end position="198"/>
    </location>
</feature>
<feature type="region of interest" description="Disordered" evidence="1">
    <location>
        <begin position="520"/>
        <end position="657"/>
    </location>
</feature>
<feature type="compositionally biased region" description="Low complexity" evidence="1">
    <location>
        <begin position="331"/>
        <end position="350"/>
    </location>
</feature>
<feature type="compositionally biased region" description="Basic and acidic residues" evidence="1">
    <location>
        <begin position="520"/>
        <end position="537"/>
    </location>
</feature>
<feature type="compositionally biased region" description="Polar residues" evidence="1">
    <location>
        <begin position="303"/>
        <end position="327"/>
    </location>
</feature>
<feature type="domain" description="Myb-like" evidence="2">
    <location>
        <begin position="766"/>
        <end position="814"/>
    </location>
</feature>
<feature type="compositionally biased region" description="Acidic residues" evidence="1">
    <location>
        <begin position="696"/>
        <end position="706"/>
    </location>
</feature>
<reference evidence="3" key="1">
    <citation type="submission" date="2013-07" db="EMBL/GenBank/DDBJ databases">
        <title>The Genome Sequence of Cryptococcus dejecticola CBS10117.</title>
        <authorList>
            <consortium name="The Broad Institute Genome Sequencing Platform"/>
            <person name="Cuomo C."/>
            <person name="Litvintseva A."/>
            <person name="Chen Y."/>
            <person name="Heitman J."/>
            <person name="Sun S."/>
            <person name="Springer D."/>
            <person name="Dromer F."/>
            <person name="Young S.K."/>
            <person name="Zeng Q."/>
            <person name="Gargeya S."/>
            <person name="Fitzgerald M."/>
            <person name="Abouelleil A."/>
            <person name="Alvarado L."/>
            <person name="Berlin A.M."/>
            <person name="Chapman S.B."/>
            <person name="Dewar J."/>
            <person name="Goldberg J."/>
            <person name="Griggs A."/>
            <person name="Gujja S."/>
            <person name="Hansen M."/>
            <person name="Howarth C."/>
            <person name="Imamovic A."/>
            <person name="Larimer J."/>
            <person name="McCowan C."/>
            <person name="Murphy C."/>
            <person name="Pearson M."/>
            <person name="Priest M."/>
            <person name="Roberts A."/>
            <person name="Saif S."/>
            <person name="Shea T."/>
            <person name="Sykes S."/>
            <person name="Wortman J."/>
            <person name="Nusbaum C."/>
            <person name="Birren B."/>
        </authorList>
    </citation>
    <scope>NUCLEOTIDE SEQUENCE [LARGE SCALE GENOMIC DNA]</scope>
    <source>
        <strain evidence="3">CBS 10117</strain>
    </source>
</reference>
<keyword evidence="5" id="KW-1185">Reference proteome</keyword>
<protein>
    <recommendedName>
        <fullName evidence="2">Myb-like domain-containing protein</fullName>
    </recommendedName>
</protein>
<evidence type="ECO:0000259" key="2">
    <source>
        <dbReference type="SMART" id="SM00717"/>
    </source>
</evidence>
<feature type="compositionally biased region" description="Acidic residues" evidence="1">
    <location>
        <begin position="574"/>
        <end position="585"/>
    </location>
</feature>
<feature type="compositionally biased region" description="Acidic residues" evidence="1">
    <location>
        <begin position="894"/>
        <end position="915"/>
    </location>
</feature>
<feature type="compositionally biased region" description="Polar residues" evidence="1">
    <location>
        <begin position="1"/>
        <end position="11"/>
    </location>
</feature>
<dbReference type="RefSeq" id="XP_018262910.1">
    <property type="nucleotide sequence ID" value="XM_018407699.1"/>
</dbReference>
<dbReference type="KEGG" id="kdj:28968097"/>
<dbReference type="GeneID" id="28968097"/>
<dbReference type="EMBL" id="CP144534">
    <property type="protein sequence ID" value="WWC62036.1"/>
    <property type="molecule type" value="Genomic_DNA"/>
</dbReference>
<name>A0A1A6A4V3_9TREE</name>
<dbReference type="PANTHER" id="PTHR22929:SF0">
    <property type="entry name" value="TRANSCRIPTION FACTOR TFIIIB COMPONENT B'' HOMOLOG"/>
    <property type="match status" value="1"/>
</dbReference>
<feature type="compositionally biased region" description="Polar residues" evidence="1">
    <location>
        <begin position="71"/>
        <end position="98"/>
    </location>
</feature>
<feature type="compositionally biased region" description="Acidic residues" evidence="1">
    <location>
        <begin position="645"/>
        <end position="657"/>
    </location>
</feature>
<dbReference type="Pfam" id="PF15963">
    <property type="entry name" value="Myb_DNA-bind_7"/>
    <property type="match status" value="1"/>
</dbReference>
<dbReference type="GO" id="GO:0000126">
    <property type="term" value="C:transcription factor TFIIIB complex"/>
    <property type="evidence" value="ECO:0007669"/>
    <property type="project" value="TreeGrafter"/>
</dbReference>
<evidence type="ECO:0000256" key="1">
    <source>
        <dbReference type="SAM" id="MobiDB-lite"/>
    </source>
</evidence>
<dbReference type="InterPro" id="IPR001005">
    <property type="entry name" value="SANT/Myb"/>
</dbReference>
<dbReference type="GO" id="GO:0001156">
    <property type="term" value="F:TFIIIC-class transcription factor complex binding"/>
    <property type="evidence" value="ECO:0007669"/>
    <property type="project" value="TreeGrafter"/>
</dbReference>
<feature type="region of interest" description="Disordered" evidence="1">
    <location>
        <begin position="687"/>
        <end position="706"/>
    </location>
</feature>
<feature type="region of interest" description="Disordered" evidence="1">
    <location>
        <begin position="1"/>
        <end position="465"/>
    </location>
</feature>
<feature type="compositionally biased region" description="Basic and acidic residues" evidence="1">
    <location>
        <begin position="150"/>
        <end position="159"/>
    </location>
</feature>
<dbReference type="EMBL" id="KI894031">
    <property type="protein sequence ID" value="OBR85068.1"/>
    <property type="molecule type" value="Genomic_DNA"/>
</dbReference>
<reference evidence="4" key="3">
    <citation type="submission" date="2024-02" db="EMBL/GenBank/DDBJ databases">
        <title>Comparative genomics of Cryptococcus and Kwoniella reveals pathogenesis evolution and contrasting modes of karyotype evolution via chromosome fusion or intercentromeric recombination.</title>
        <authorList>
            <person name="Coelho M.A."/>
            <person name="David-Palma M."/>
            <person name="Shea T."/>
            <person name="Bowers K."/>
            <person name="McGinley-Smith S."/>
            <person name="Mohammad A.W."/>
            <person name="Gnirke A."/>
            <person name="Yurkov A.M."/>
            <person name="Nowrousian M."/>
            <person name="Sun S."/>
            <person name="Cuomo C.A."/>
            <person name="Heitman J."/>
        </authorList>
    </citation>
    <scope>NUCLEOTIDE SEQUENCE</scope>
    <source>
        <strain evidence="4">CBS 10117</strain>
    </source>
</reference>
<dbReference type="SMART" id="SM00717">
    <property type="entry name" value="SANT"/>
    <property type="match status" value="1"/>
</dbReference>
<dbReference type="PANTHER" id="PTHR22929">
    <property type="entry name" value="RNA POLYMERASE III TRANSCRIPTION INITIATION FACTOR B"/>
    <property type="match status" value="1"/>
</dbReference>
<feature type="compositionally biased region" description="Basic residues" evidence="1">
    <location>
        <begin position="375"/>
        <end position="384"/>
    </location>
</feature>
<dbReference type="InterPro" id="IPR039467">
    <property type="entry name" value="TFIIIB_B''_Myb"/>
</dbReference>
<feature type="compositionally biased region" description="Low complexity" evidence="1">
    <location>
        <begin position="99"/>
        <end position="112"/>
    </location>
</feature>
<feature type="compositionally biased region" description="Low complexity" evidence="1">
    <location>
        <begin position="123"/>
        <end position="136"/>
    </location>
</feature>
<feature type="compositionally biased region" description="Basic and acidic residues" evidence="1">
    <location>
        <begin position="557"/>
        <end position="567"/>
    </location>
</feature>
<feature type="compositionally biased region" description="Basic and acidic residues" evidence="1">
    <location>
        <begin position="177"/>
        <end position="187"/>
    </location>
</feature>
<feature type="compositionally biased region" description="Acidic residues" evidence="1">
    <location>
        <begin position="616"/>
        <end position="628"/>
    </location>
</feature>
<dbReference type="VEuPathDB" id="FungiDB:I303_04398"/>
<feature type="compositionally biased region" description="Pro residues" evidence="1">
    <location>
        <begin position="283"/>
        <end position="300"/>
    </location>
</feature>
<feature type="compositionally biased region" description="Basic residues" evidence="1">
    <location>
        <begin position="541"/>
        <end position="556"/>
    </location>
</feature>
<evidence type="ECO:0000313" key="3">
    <source>
        <dbReference type="EMBL" id="OBR85068.1"/>
    </source>
</evidence>
<evidence type="ECO:0000313" key="5">
    <source>
        <dbReference type="Proteomes" id="UP000078595"/>
    </source>
</evidence>
<sequence>MSLRLPSQNKFRPTFKPGQKKAPPVRPPTKTPTSSQNVIATSSQPQADSSAQNVATSSSLPEALRLCQSAAARSSQEPNPSVSTAIQSTLSPASPNTDTSPSVQTVSQVSPSKGSSIAPTPIPSSQIRAIRSAISPTKALTDAPTSRSNDSTHVEHLAELDSTLQNTSPAPTGDGPGDSRPDHEISQKLHSNPPSRVETSPKKTFAVPPVPSNPAKLSLLDAARNHSSDMPSPGQIRRRTPSIASRSERAPSATPQPQRAPSIGPSHRASSITPQSRREPSATPQPPPSSSMPSSMPPPSSSRNGPTPSPRAQQSNLPPSLGTSAPSNGFPPSLGTSSSSVPSSSTAGPSFTREEAAALAAAAVESIEGPSGRGPKIRKGRARVTKGAVPLAKSKSNIPATNSQVKSNKARKPRAIRASTEDRRTSEEDDDDESDDSIDTATGEKRQYNGEDEDGRPVKRRKRVRAPGVATISLHDIQPEEMIGDNVDEVVITMGDLATTLAAQGRVSKRAIKIDEHKRAQELQKREDARVRAEKAWMRNQIKRQKVRHTKNRDRARRREELGKLGMDESVVSADEDDSEEEYEPEPERLTPESTPESDTRRDGSTRPDGLNGENRDEENEDDDEEYNDVPVNNDPLPAENDNQTGEDAEVEENQDDDVLMTAEAIAEQEERDADIAALRAMGIEINDDVPVAEGDGPDDDEGAEEYDWENTIEDSEYPDIEGYRREQERERRRMREMQERDDGEIVEIDDETRFINANSFAKYTKPQRWDLMETELFYQVLEETGENYTLMKAYFPGRTIRQLKMKGNRENRANPDKMTAAILARRPIDKEYLTKSAGYDPTKPWDKEEALFEEAKSDADKLRRMDSMRPEEGEGDGTAIDIAMNTEGVHEDGDGDDPFVGDVMEEEKDEDEHEDGMYAEDKEEENGDSFDLNAMQEPQEEAGEGEGE</sequence>
<proteinExistence type="predicted"/>
<feature type="compositionally biased region" description="Acidic residues" evidence="1">
    <location>
        <begin position="939"/>
        <end position="949"/>
    </location>
</feature>
<accession>A0A1A6A4V3</accession>
<feature type="compositionally biased region" description="Acidic residues" evidence="1">
    <location>
        <begin position="427"/>
        <end position="438"/>
    </location>
</feature>
<feature type="compositionally biased region" description="Polar residues" evidence="1">
    <location>
        <begin position="31"/>
        <end position="60"/>
    </location>
</feature>